<protein>
    <recommendedName>
        <fullName evidence="3">Cupin type-1 domain-containing protein</fullName>
    </recommendedName>
</protein>
<dbReference type="GeneID" id="19273968"/>
<dbReference type="EMBL" id="KI912114">
    <property type="protein sequence ID" value="ETS79102.1"/>
    <property type="molecule type" value="Genomic_DNA"/>
</dbReference>
<dbReference type="InterPro" id="IPR047142">
    <property type="entry name" value="OryJ/VirC-like"/>
</dbReference>
<gene>
    <name evidence="1" type="ORF">PFICI_08955</name>
</gene>
<dbReference type="SUPFAM" id="SSF51182">
    <property type="entry name" value="RmlC-like cupins"/>
    <property type="match status" value="1"/>
</dbReference>
<reference evidence="2" key="1">
    <citation type="journal article" date="2015" name="BMC Genomics">
        <title>Genomic and transcriptomic analysis of the endophytic fungus Pestalotiopsis fici reveals its lifestyle and high potential for synthesis of natural products.</title>
        <authorList>
            <person name="Wang X."/>
            <person name="Zhang X."/>
            <person name="Liu L."/>
            <person name="Xiang M."/>
            <person name="Wang W."/>
            <person name="Sun X."/>
            <person name="Che Y."/>
            <person name="Guo L."/>
            <person name="Liu G."/>
            <person name="Guo L."/>
            <person name="Wang C."/>
            <person name="Yin W.B."/>
            <person name="Stadler M."/>
            <person name="Zhang X."/>
            <person name="Liu X."/>
        </authorList>
    </citation>
    <scope>NUCLEOTIDE SEQUENCE [LARGE SCALE GENOMIC DNA]</scope>
    <source>
        <strain evidence="2">W106-1 / CGMCC3.15140</strain>
    </source>
</reference>
<organism evidence="1 2">
    <name type="scientific">Pestalotiopsis fici (strain W106-1 / CGMCC3.15140)</name>
    <dbReference type="NCBI Taxonomy" id="1229662"/>
    <lineage>
        <taxon>Eukaryota</taxon>
        <taxon>Fungi</taxon>
        <taxon>Dikarya</taxon>
        <taxon>Ascomycota</taxon>
        <taxon>Pezizomycotina</taxon>
        <taxon>Sordariomycetes</taxon>
        <taxon>Xylariomycetidae</taxon>
        <taxon>Amphisphaeriales</taxon>
        <taxon>Sporocadaceae</taxon>
        <taxon>Pestalotiopsis</taxon>
    </lineage>
</organism>
<dbReference type="Proteomes" id="UP000030651">
    <property type="component" value="Unassembled WGS sequence"/>
</dbReference>
<dbReference type="InterPro" id="IPR014710">
    <property type="entry name" value="RmlC-like_jellyroll"/>
</dbReference>
<dbReference type="Gene3D" id="2.60.120.10">
    <property type="entry name" value="Jelly Rolls"/>
    <property type="match status" value="1"/>
</dbReference>
<evidence type="ECO:0000313" key="2">
    <source>
        <dbReference type="Proteomes" id="UP000030651"/>
    </source>
</evidence>
<keyword evidence="2" id="KW-1185">Reference proteome</keyword>
<proteinExistence type="predicted"/>
<dbReference type="RefSeq" id="XP_007835727.1">
    <property type="nucleotide sequence ID" value="XM_007837536.1"/>
</dbReference>
<evidence type="ECO:0008006" key="3">
    <source>
        <dbReference type="Google" id="ProtNLM"/>
    </source>
</evidence>
<dbReference type="OMA" id="NENTGHE"/>
<dbReference type="CDD" id="cd02231">
    <property type="entry name" value="cupin_BLL6423-like"/>
    <property type="match status" value="1"/>
</dbReference>
<dbReference type="OrthoDB" id="5840532at2759"/>
<dbReference type="PANTHER" id="PTHR36156:SF2">
    <property type="entry name" value="CUPIN TYPE-2 DOMAIN-CONTAINING PROTEIN"/>
    <property type="match status" value="1"/>
</dbReference>
<accession>W3X125</accession>
<dbReference type="KEGG" id="pfy:PFICI_08955"/>
<dbReference type="HOGENOM" id="CLU_096188_2_2_1"/>
<evidence type="ECO:0000313" key="1">
    <source>
        <dbReference type="EMBL" id="ETS79102.1"/>
    </source>
</evidence>
<name>W3X125_PESFW</name>
<dbReference type="InterPro" id="IPR011051">
    <property type="entry name" value="RmlC_Cupin_sf"/>
</dbReference>
<dbReference type="InParanoid" id="W3X125"/>
<dbReference type="AlphaFoldDB" id="W3X125"/>
<sequence length="199" mass="22083">MSTHGPPPRRIVTINGSASANDNSGSWEPAVTIVEEEIPRVSLLQDQAAKYPIFTHMQVPVDANEPWKSPEAQADAIPHQGVNVQFLDLAPGARVPLHRTISVDYMIFLSGEVILGVPDKAYDASKGEAPLIRRITCRPGDVVVQRGTLHYWENPSQTIWARYVGVGVRSQPLKIAIENENTGHENSKWTRELQPAWYS</sequence>
<dbReference type="PANTHER" id="PTHR36156">
    <property type="entry name" value="SLR2101 PROTEIN"/>
    <property type="match status" value="1"/>
</dbReference>